<gene>
    <name evidence="1" type="ORF">T07_14368</name>
</gene>
<comment type="caution">
    <text evidence="1">The sequence shown here is derived from an EMBL/GenBank/DDBJ whole genome shotgun (WGS) entry which is preliminary data.</text>
</comment>
<accession>A0A0V0SIU0</accession>
<protein>
    <submittedName>
        <fullName evidence="1">Uncharacterized protein</fullName>
    </submittedName>
</protein>
<name>A0A0V0SIU0_9BILA</name>
<evidence type="ECO:0000313" key="1">
    <source>
        <dbReference type="EMBL" id="KRX26674.1"/>
    </source>
</evidence>
<dbReference type="Proteomes" id="UP000054630">
    <property type="component" value="Unassembled WGS sequence"/>
</dbReference>
<dbReference type="OrthoDB" id="5913840at2759"/>
<sequence>MFTIMKTIDSDIYNILQKKKRNQFGLRIPTKDEIASGSLSTGGRKLFGWRIDSHSSSLEWSGLVGQVELSRPWSTITSGDEKKVAANESKLVTGESIK</sequence>
<evidence type="ECO:0000313" key="2">
    <source>
        <dbReference type="Proteomes" id="UP000054630"/>
    </source>
</evidence>
<dbReference type="AlphaFoldDB" id="A0A0V0SIU0"/>
<organism evidence="1 2">
    <name type="scientific">Trichinella nelsoni</name>
    <dbReference type="NCBI Taxonomy" id="6336"/>
    <lineage>
        <taxon>Eukaryota</taxon>
        <taxon>Metazoa</taxon>
        <taxon>Ecdysozoa</taxon>
        <taxon>Nematoda</taxon>
        <taxon>Enoplea</taxon>
        <taxon>Dorylaimia</taxon>
        <taxon>Trichinellida</taxon>
        <taxon>Trichinellidae</taxon>
        <taxon>Trichinella</taxon>
    </lineage>
</organism>
<dbReference type="EMBL" id="JYDL01000006">
    <property type="protein sequence ID" value="KRX26674.1"/>
    <property type="molecule type" value="Genomic_DNA"/>
</dbReference>
<proteinExistence type="predicted"/>
<keyword evidence="2" id="KW-1185">Reference proteome</keyword>
<reference evidence="1 2" key="1">
    <citation type="submission" date="2015-01" db="EMBL/GenBank/DDBJ databases">
        <title>Evolution of Trichinella species and genotypes.</title>
        <authorList>
            <person name="Korhonen P.K."/>
            <person name="Edoardo P."/>
            <person name="Giuseppe L.R."/>
            <person name="Gasser R.B."/>
        </authorList>
    </citation>
    <scope>NUCLEOTIDE SEQUENCE [LARGE SCALE GENOMIC DNA]</scope>
    <source>
        <strain evidence="1">ISS37</strain>
    </source>
</reference>